<feature type="repeat" description="TPR" evidence="3">
    <location>
        <begin position="480"/>
        <end position="513"/>
    </location>
</feature>
<dbReference type="Pfam" id="PF00515">
    <property type="entry name" value="TPR_1"/>
    <property type="match status" value="3"/>
</dbReference>
<dbReference type="InterPro" id="IPR052346">
    <property type="entry name" value="O-mannosyl-transferase_TMTC"/>
</dbReference>
<feature type="transmembrane region" description="Helical" evidence="4">
    <location>
        <begin position="308"/>
        <end position="326"/>
    </location>
</feature>
<dbReference type="SMART" id="SM00671">
    <property type="entry name" value="SEL1"/>
    <property type="match status" value="2"/>
</dbReference>
<feature type="repeat" description="TPR" evidence="3">
    <location>
        <begin position="548"/>
        <end position="581"/>
    </location>
</feature>
<evidence type="ECO:0000313" key="5">
    <source>
        <dbReference type="EMBL" id="HHS62980.1"/>
    </source>
</evidence>
<feature type="repeat" description="TPR" evidence="3">
    <location>
        <begin position="582"/>
        <end position="615"/>
    </location>
</feature>
<feature type="transmembrane region" description="Helical" evidence="4">
    <location>
        <begin position="146"/>
        <end position="162"/>
    </location>
</feature>
<accession>A0A7C6EH05</accession>
<organism evidence="5">
    <name type="scientific">candidate division WOR-3 bacterium</name>
    <dbReference type="NCBI Taxonomy" id="2052148"/>
    <lineage>
        <taxon>Bacteria</taxon>
        <taxon>Bacteria division WOR-3</taxon>
    </lineage>
</organism>
<dbReference type="PANTHER" id="PTHR44227:SF3">
    <property type="entry name" value="PROTEIN O-MANNOSYL-TRANSFERASE TMTC4"/>
    <property type="match status" value="1"/>
</dbReference>
<keyword evidence="1" id="KW-0677">Repeat</keyword>
<protein>
    <submittedName>
        <fullName evidence="5">Tetratricopeptide repeat protein</fullName>
    </submittedName>
</protein>
<evidence type="ECO:0000256" key="3">
    <source>
        <dbReference type="PROSITE-ProRule" id="PRU00339"/>
    </source>
</evidence>
<name>A0A7C6EH05_UNCW3</name>
<feature type="transmembrane region" description="Helical" evidence="4">
    <location>
        <begin position="169"/>
        <end position="195"/>
    </location>
</feature>
<dbReference type="PANTHER" id="PTHR44227">
    <property type="match status" value="1"/>
</dbReference>
<dbReference type="Gene3D" id="1.25.40.10">
    <property type="entry name" value="Tetratricopeptide repeat domain"/>
    <property type="match status" value="3"/>
</dbReference>
<feature type="transmembrane region" description="Helical" evidence="4">
    <location>
        <begin position="117"/>
        <end position="134"/>
    </location>
</feature>
<evidence type="ECO:0000256" key="1">
    <source>
        <dbReference type="ARBA" id="ARBA00022737"/>
    </source>
</evidence>
<feature type="repeat" description="TPR" evidence="3">
    <location>
        <begin position="514"/>
        <end position="547"/>
    </location>
</feature>
<sequence>MSVPLTEKTKLIIFACMVLVLTFVFLSPCLQNNYCNWDDYHLITANHSIKDLSLKNIKEMFTTGYVGTYIPLTVLSFAIEYKLSGLNPLISHTINLIFHLFNVILVFWLIYMLSNNLMVSVIVSLLFGIHPLHIESVAWATERKDMLYSFFYLGSLIFYLYYRAKQKVFFYFGSIILFILSLLSKPMAITLPVVLLLFDFYFEKRFSIKQILPKLPYIIPAIFLGFVNIHFQGSARVPFISYLKHIFVFCYNLLFYLYKIILPVNLSAFYPYPKNFEKTMPLIFFIPPLIIAASVYLIVKIKKITQRVIFGFLFFIITILPVSQLIPLVTPAIAADRYTYIPSIGLFFIAGIFIEWLYNKKLKDSINSKFIFYSILSLVFLLFGIISFNRCKVWKDSITLWNDVLKKFPDSGIAFNNRGNAYKFIGQYEKAIEDFNKAIEINPELELPYFNRGTVYEHLGEYNKAIEDFTTALNIQPDFAMGYVDRGAIYCRIGEYDKAYNDLTRALQLRPDLAEAYYNLGVLYFNLKNYKLALEHYDKASGIDPYLSVAYVSKGDIYFIYGDFGKAIDYYTKAIELDPKNLDAHYNRAVSFTRVGDLEQALSDYNSVLELNPKFVTAYNNRGNIYLDFDKVDMAIRDYDRAIELDSSYIPAYYNRAVAHYTMGNFDMAKKDVELLKKFGVMPDSSLLKALKIK</sequence>
<keyword evidence="4" id="KW-1133">Transmembrane helix</keyword>
<feature type="repeat" description="TPR" evidence="3">
    <location>
        <begin position="412"/>
        <end position="445"/>
    </location>
</feature>
<keyword evidence="4" id="KW-0812">Transmembrane</keyword>
<feature type="repeat" description="TPR" evidence="3">
    <location>
        <begin position="446"/>
        <end position="479"/>
    </location>
</feature>
<keyword evidence="4" id="KW-0472">Membrane</keyword>
<feature type="transmembrane region" description="Helical" evidence="4">
    <location>
        <begin position="282"/>
        <end position="299"/>
    </location>
</feature>
<reference evidence="5" key="1">
    <citation type="journal article" date="2020" name="mSystems">
        <title>Genome- and Community-Level Interaction Insights into Carbon Utilization and Element Cycling Functions of Hydrothermarchaeota in Hydrothermal Sediment.</title>
        <authorList>
            <person name="Zhou Z."/>
            <person name="Liu Y."/>
            <person name="Xu W."/>
            <person name="Pan J."/>
            <person name="Luo Z.H."/>
            <person name="Li M."/>
        </authorList>
    </citation>
    <scope>NUCLEOTIDE SEQUENCE [LARGE SCALE GENOMIC DNA]</scope>
    <source>
        <strain evidence="5">SpSt-783</strain>
    </source>
</reference>
<comment type="caution">
    <text evidence="5">The sequence shown here is derived from an EMBL/GenBank/DDBJ whole genome shotgun (WGS) entry which is preliminary data.</text>
</comment>
<gene>
    <name evidence="5" type="ORF">ENV70_05145</name>
</gene>
<feature type="transmembrane region" description="Helical" evidence="4">
    <location>
        <begin position="215"/>
        <end position="231"/>
    </location>
</feature>
<evidence type="ECO:0000256" key="4">
    <source>
        <dbReference type="SAM" id="Phobius"/>
    </source>
</evidence>
<feature type="transmembrane region" description="Helical" evidence="4">
    <location>
        <begin position="370"/>
        <end position="388"/>
    </location>
</feature>
<dbReference type="AlphaFoldDB" id="A0A7C6EH05"/>
<feature type="transmembrane region" description="Helical" evidence="4">
    <location>
        <begin position="338"/>
        <end position="358"/>
    </location>
</feature>
<feature type="transmembrane region" description="Helical" evidence="4">
    <location>
        <begin position="89"/>
        <end position="110"/>
    </location>
</feature>
<dbReference type="PROSITE" id="PS50005">
    <property type="entry name" value="TPR"/>
    <property type="match status" value="7"/>
</dbReference>
<proteinExistence type="predicted"/>
<dbReference type="SUPFAM" id="SSF48452">
    <property type="entry name" value="TPR-like"/>
    <property type="match status" value="3"/>
</dbReference>
<feature type="transmembrane region" description="Helical" evidence="4">
    <location>
        <begin position="243"/>
        <end position="262"/>
    </location>
</feature>
<dbReference type="EMBL" id="DTHJ01000110">
    <property type="protein sequence ID" value="HHS62980.1"/>
    <property type="molecule type" value="Genomic_DNA"/>
</dbReference>
<dbReference type="Pfam" id="PF13414">
    <property type="entry name" value="TPR_11"/>
    <property type="match status" value="2"/>
</dbReference>
<keyword evidence="2 3" id="KW-0802">TPR repeat</keyword>
<dbReference type="InterPro" id="IPR006597">
    <property type="entry name" value="Sel1-like"/>
</dbReference>
<dbReference type="SMART" id="SM00028">
    <property type="entry name" value="TPR"/>
    <property type="match status" value="8"/>
</dbReference>
<evidence type="ECO:0000256" key="2">
    <source>
        <dbReference type="ARBA" id="ARBA00022803"/>
    </source>
</evidence>
<dbReference type="PROSITE" id="PS50293">
    <property type="entry name" value="TPR_REGION"/>
    <property type="match status" value="6"/>
</dbReference>
<dbReference type="InterPro" id="IPR011990">
    <property type="entry name" value="TPR-like_helical_dom_sf"/>
</dbReference>
<dbReference type="InterPro" id="IPR019734">
    <property type="entry name" value="TPR_rpt"/>
</dbReference>
<dbReference type="Pfam" id="PF13181">
    <property type="entry name" value="TPR_8"/>
    <property type="match status" value="1"/>
</dbReference>
<feature type="repeat" description="TPR" evidence="3">
    <location>
        <begin position="616"/>
        <end position="649"/>
    </location>
</feature>